<dbReference type="Proteomes" id="UP000008493">
    <property type="component" value="Unassembled WGS sequence"/>
</dbReference>
<dbReference type="AlphaFoldDB" id="K5WGI1"/>
<dbReference type="InParanoid" id="K5WGI1"/>
<dbReference type="KEGG" id="abp:AGABI1DRAFT95680"/>
<dbReference type="GeneID" id="18832700"/>
<evidence type="ECO:0000313" key="1">
    <source>
        <dbReference type="EMBL" id="EKM74381.1"/>
    </source>
</evidence>
<dbReference type="EMBL" id="JH971482">
    <property type="protein sequence ID" value="EKM74381.1"/>
    <property type="molecule type" value="Genomic_DNA"/>
</dbReference>
<accession>K5WGI1</accession>
<gene>
    <name evidence="1" type="ORF">AGABI1DRAFT_95680</name>
</gene>
<protein>
    <submittedName>
        <fullName evidence="1">Uncharacterized protein</fullName>
    </submittedName>
</protein>
<reference evidence="2" key="1">
    <citation type="journal article" date="2012" name="Proc. Natl. Acad. Sci. U.S.A.">
        <title>Genome sequence of the button mushroom Agaricus bisporus reveals mechanisms governing adaptation to a humic-rich ecological niche.</title>
        <authorList>
            <person name="Morin E."/>
            <person name="Kohler A."/>
            <person name="Baker A.R."/>
            <person name="Foulongne-Oriol M."/>
            <person name="Lombard V."/>
            <person name="Nagy L.G."/>
            <person name="Ohm R.A."/>
            <person name="Patyshakuliyeva A."/>
            <person name="Brun A."/>
            <person name="Aerts A.L."/>
            <person name="Bailey A.M."/>
            <person name="Billette C."/>
            <person name="Coutinho P.M."/>
            <person name="Deakin G."/>
            <person name="Doddapaneni H."/>
            <person name="Floudas D."/>
            <person name="Grimwood J."/>
            <person name="Hilden K."/>
            <person name="Kuees U."/>
            <person name="LaButti K.M."/>
            <person name="Lapidus A."/>
            <person name="Lindquist E.A."/>
            <person name="Lucas S.M."/>
            <person name="Murat C."/>
            <person name="Riley R.W."/>
            <person name="Salamov A.A."/>
            <person name="Schmutz J."/>
            <person name="Subramanian V."/>
            <person name="Woesten H.A.B."/>
            <person name="Xu J."/>
            <person name="Eastwood D.C."/>
            <person name="Foster G.D."/>
            <person name="Sonnenberg A.S."/>
            <person name="Cullen D."/>
            <person name="de Vries R.P."/>
            <person name="Lundell T."/>
            <person name="Hibbett D.S."/>
            <person name="Henrissat B."/>
            <person name="Burton K.S."/>
            <person name="Kerrigan R.W."/>
            <person name="Challen M.P."/>
            <person name="Grigoriev I.V."/>
            <person name="Martin F."/>
        </authorList>
    </citation>
    <scope>NUCLEOTIDE SEQUENCE [LARGE SCALE GENOMIC DNA]</scope>
    <source>
        <strain evidence="2">JB137-S8 / ATCC MYA-4627 / FGSC 10392</strain>
    </source>
</reference>
<dbReference type="HOGENOM" id="CLU_1980982_0_0_1"/>
<sequence>MSIIVMSALKGNRGKVFMDHCIDNVLHMFALFPLKEVVVFHRLQLDMGPISLTTLIRLGKVDAMAYRAVASDLPPELYNLTSSFLPRIMRNKCNGGERRQLLEWNLGRADGSWRIAVLEKPWMLQQ</sequence>
<evidence type="ECO:0000313" key="2">
    <source>
        <dbReference type="Proteomes" id="UP000008493"/>
    </source>
</evidence>
<proteinExistence type="predicted"/>
<dbReference type="RefSeq" id="XP_007334978.1">
    <property type="nucleotide sequence ID" value="XM_007334916.1"/>
</dbReference>
<keyword evidence="2" id="KW-1185">Reference proteome</keyword>
<organism evidence="1 2">
    <name type="scientific">Agaricus bisporus var. burnettii (strain JB137-S8 / ATCC MYA-4627 / FGSC 10392)</name>
    <name type="common">White button mushroom</name>
    <dbReference type="NCBI Taxonomy" id="597362"/>
    <lineage>
        <taxon>Eukaryota</taxon>
        <taxon>Fungi</taxon>
        <taxon>Dikarya</taxon>
        <taxon>Basidiomycota</taxon>
        <taxon>Agaricomycotina</taxon>
        <taxon>Agaricomycetes</taxon>
        <taxon>Agaricomycetidae</taxon>
        <taxon>Agaricales</taxon>
        <taxon>Agaricineae</taxon>
        <taxon>Agaricaceae</taxon>
        <taxon>Agaricus</taxon>
    </lineage>
</organism>
<name>K5WGI1_AGABU</name>